<proteinExistence type="predicted"/>
<evidence type="ECO:0000313" key="1">
    <source>
        <dbReference type="EMBL" id="GAG41079.1"/>
    </source>
</evidence>
<accession>X0XD25</accession>
<sequence length="86" mass="9205">GTSQLVYDAGDFGAGKNVLPDPRQKDSYLPGGGYYGKTIEDLHFWPSAMGTISGSLWVEVDTNADTVTLWSSTSEVVSVDILVFSS</sequence>
<gene>
    <name evidence="1" type="ORF">S01H1_67848</name>
</gene>
<reference evidence="1" key="1">
    <citation type="journal article" date="2014" name="Front. Microbiol.">
        <title>High frequency of phylogenetically diverse reductive dehalogenase-homologous genes in deep subseafloor sedimentary metagenomes.</title>
        <authorList>
            <person name="Kawai M."/>
            <person name="Futagami T."/>
            <person name="Toyoda A."/>
            <person name="Takaki Y."/>
            <person name="Nishi S."/>
            <person name="Hori S."/>
            <person name="Arai W."/>
            <person name="Tsubouchi T."/>
            <person name="Morono Y."/>
            <person name="Uchiyama I."/>
            <person name="Ito T."/>
            <person name="Fujiyama A."/>
            <person name="Inagaki F."/>
            <person name="Takami H."/>
        </authorList>
    </citation>
    <scope>NUCLEOTIDE SEQUENCE</scope>
    <source>
        <strain evidence="1">Expedition CK06-06</strain>
    </source>
</reference>
<dbReference type="EMBL" id="BARS01044957">
    <property type="protein sequence ID" value="GAG41079.1"/>
    <property type="molecule type" value="Genomic_DNA"/>
</dbReference>
<dbReference type="AlphaFoldDB" id="X0XD25"/>
<comment type="caution">
    <text evidence="1">The sequence shown here is derived from an EMBL/GenBank/DDBJ whole genome shotgun (WGS) entry which is preliminary data.</text>
</comment>
<feature type="non-terminal residue" evidence="1">
    <location>
        <position position="1"/>
    </location>
</feature>
<name>X0XD25_9ZZZZ</name>
<organism evidence="1">
    <name type="scientific">marine sediment metagenome</name>
    <dbReference type="NCBI Taxonomy" id="412755"/>
    <lineage>
        <taxon>unclassified sequences</taxon>
        <taxon>metagenomes</taxon>
        <taxon>ecological metagenomes</taxon>
    </lineage>
</organism>
<protein>
    <submittedName>
        <fullName evidence="1">Uncharacterized protein</fullName>
    </submittedName>
</protein>